<sequence>MSELFVENAESTRKRKREPSSAPSDASISRTSTPAPVAGSGIAPEVTQAPLSATQPILESTAAPGTSSTITPAPLKPPTFVPAPNPSKLFLTPDIPTNRATFRYTPAGPAPPGNLVLHRSVDGAPPGVRFSWEDRSPHIRISRDGLVVEGFGGFRSARVNVPIREGSWYLEIVIERSEPSSSTNTKEERENATVGLGKHVRLGWGRREASLNGPVGLDGYSYGLRDATGQAVTLSLLKPYGSPFKQGDVVGMYISIPPRPPPPSSNDDPFDPARLVRKRIPIGLKMGPYFESAEYKVSKEMKTLLEEATNTTTAAPTTTGAGKKRKGEARPAKTTHSADEGPLRPLPTLAESKIAYFVNGVPQGIAFKDIYDYLQLRETPKRGKHQTHLQRHFNPNGSLNLKERNNPFDDGTLGYYPMISLFHDARVRLNAGPDFAFPPPNDIDGVLEGGTGDAPERTWRPLSDRYAEFMAESYSLDEMEEEQARERAALQPIIKGDESGEERRKETKKKGKGGGSHGRAGSASLSAGGAGSVRATSGTPQPGSGLAVGSTPNSATAATTPAPDSAEATPPPVAVGTPMEMGDENVKMEVD</sequence>
<dbReference type="InterPro" id="IPR043136">
    <property type="entry name" value="B30.2/SPRY_sf"/>
</dbReference>
<feature type="compositionally biased region" description="Basic and acidic residues" evidence="4">
    <location>
        <begin position="495"/>
        <end position="505"/>
    </location>
</feature>
<feature type="compositionally biased region" description="Low complexity" evidence="4">
    <location>
        <begin position="307"/>
        <end position="321"/>
    </location>
</feature>
<feature type="compositionally biased region" description="Pro residues" evidence="4">
    <location>
        <begin position="74"/>
        <end position="84"/>
    </location>
</feature>
<dbReference type="InterPro" id="IPR037353">
    <property type="entry name" value="ASH2"/>
</dbReference>
<dbReference type="CDD" id="cd12872">
    <property type="entry name" value="SPRY_Ash2"/>
    <property type="match status" value="1"/>
</dbReference>
<keyword evidence="7" id="KW-1185">Reference proteome</keyword>
<dbReference type="GO" id="GO:0000976">
    <property type="term" value="F:transcription cis-regulatory region binding"/>
    <property type="evidence" value="ECO:0007669"/>
    <property type="project" value="TreeGrafter"/>
</dbReference>
<dbReference type="EMBL" id="KN824285">
    <property type="protein sequence ID" value="KIM30139.1"/>
    <property type="molecule type" value="Genomic_DNA"/>
</dbReference>
<evidence type="ECO:0000256" key="3">
    <source>
        <dbReference type="ARBA" id="ARBA00038149"/>
    </source>
</evidence>
<evidence type="ECO:0000256" key="4">
    <source>
        <dbReference type="SAM" id="MobiDB-lite"/>
    </source>
</evidence>
<dbReference type="Gene3D" id="2.60.120.920">
    <property type="match status" value="1"/>
</dbReference>
<reference evidence="7" key="2">
    <citation type="submission" date="2015-01" db="EMBL/GenBank/DDBJ databases">
        <title>Evolutionary Origins and Diversification of the Mycorrhizal Mutualists.</title>
        <authorList>
            <consortium name="DOE Joint Genome Institute"/>
            <consortium name="Mycorrhizal Genomics Consortium"/>
            <person name="Kohler A."/>
            <person name="Kuo A."/>
            <person name="Nagy L.G."/>
            <person name="Floudas D."/>
            <person name="Copeland A."/>
            <person name="Barry K.W."/>
            <person name="Cichocki N."/>
            <person name="Veneault-Fourrey C."/>
            <person name="LaButti K."/>
            <person name="Lindquist E.A."/>
            <person name="Lipzen A."/>
            <person name="Lundell T."/>
            <person name="Morin E."/>
            <person name="Murat C."/>
            <person name="Riley R."/>
            <person name="Ohm R."/>
            <person name="Sun H."/>
            <person name="Tunlid A."/>
            <person name="Henrissat B."/>
            <person name="Grigoriev I.V."/>
            <person name="Hibbett D.S."/>
            <person name="Martin F."/>
        </authorList>
    </citation>
    <scope>NUCLEOTIDE SEQUENCE [LARGE SCALE GENOMIC DNA]</scope>
    <source>
        <strain evidence="7">MAFF 305830</strain>
    </source>
</reference>
<feature type="compositionally biased region" description="Low complexity" evidence="4">
    <location>
        <begin position="519"/>
        <end position="535"/>
    </location>
</feature>
<comment type="similarity">
    <text evidence="3">Belongs to the cclA family.</text>
</comment>
<dbReference type="HOGENOM" id="CLU_014420_0_0_1"/>
<name>A0A0C3BDG0_SERVB</name>
<dbReference type="InterPro" id="IPR003877">
    <property type="entry name" value="SPRY_dom"/>
</dbReference>
<feature type="compositionally biased region" description="Low complexity" evidence="4">
    <location>
        <begin position="550"/>
        <end position="568"/>
    </location>
</feature>
<dbReference type="PANTHER" id="PTHR10598">
    <property type="entry name" value="SET1/ASH2 HISTONE METHYLTRANSFERASE COMPLEX SUBUNIT ASH2"/>
    <property type="match status" value="1"/>
</dbReference>
<evidence type="ECO:0000259" key="5">
    <source>
        <dbReference type="PROSITE" id="PS50188"/>
    </source>
</evidence>
<organism evidence="6 7">
    <name type="scientific">Serendipita vermifera MAFF 305830</name>
    <dbReference type="NCBI Taxonomy" id="933852"/>
    <lineage>
        <taxon>Eukaryota</taxon>
        <taxon>Fungi</taxon>
        <taxon>Dikarya</taxon>
        <taxon>Basidiomycota</taxon>
        <taxon>Agaricomycotina</taxon>
        <taxon>Agaricomycetes</taxon>
        <taxon>Sebacinales</taxon>
        <taxon>Serendipitaceae</taxon>
        <taxon>Serendipita</taxon>
    </lineage>
</organism>
<dbReference type="SMART" id="SM00449">
    <property type="entry name" value="SPRY"/>
    <property type="match status" value="1"/>
</dbReference>
<feature type="compositionally biased region" description="Polar residues" evidence="4">
    <location>
        <begin position="21"/>
        <end position="34"/>
    </location>
</feature>
<feature type="region of interest" description="Disordered" evidence="4">
    <location>
        <begin position="1"/>
        <end position="47"/>
    </location>
</feature>
<reference evidence="6 7" key="1">
    <citation type="submission" date="2014-04" db="EMBL/GenBank/DDBJ databases">
        <authorList>
            <consortium name="DOE Joint Genome Institute"/>
            <person name="Kuo A."/>
            <person name="Zuccaro A."/>
            <person name="Kohler A."/>
            <person name="Nagy L.G."/>
            <person name="Floudas D."/>
            <person name="Copeland A."/>
            <person name="Barry K.W."/>
            <person name="Cichocki N."/>
            <person name="Veneault-Fourrey C."/>
            <person name="LaButti K."/>
            <person name="Lindquist E.A."/>
            <person name="Lipzen A."/>
            <person name="Lundell T."/>
            <person name="Morin E."/>
            <person name="Murat C."/>
            <person name="Sun H."/>
            <person name="Tunlid A."/>
            <person name="Henrissat B."/>
            <person name="Grigoriev I.V."/>
            <person name="Hibbett D.S."/>
            <person name="Martin F."/>
            <person name="Nordberg H.P."/>
            <person name="Cantor M.N."/>
            <person name="Hua S.X."/>
        </authorList>
    </citation>
    <scope>NUCLEOTIDE SEQUENCE [LARGE SCALE GENOMIC DNA]</scope>
    <source>
        <strain evidence="6 7">MAFF 305830</strain>
    </source>
</reference>
<accession>A0A0C3BDG0</accession>
<dbReference type="GO" id="GO:0048188">
    <property type="term" value="C:Set1C/COMPASS complex"/>
    <property type="evidence" value="ECO:0007669"/>
    <property type="project" value="InterPro"/>
</dbReference>
<evidence type="ECO:0000313" key="6">
    <source>
        <dbReference type="EMBL" id="KIM30139.1"/>
    </source>
</evidence>
<gene>
    <name evidence="6" type="ORF">M408DRAFT_328239</name>
</gene>
<dbReference type="PROSITE" id="PS50188">
    <property type="entry name" value="B302_SPRY"/>
    <property type="match status" value="1"/>
</dbReference>
<feature type="region of interest" description="Disordered" evidence="4">
    <location>
        <begin position="477"/>
        <end position="591"/>
    </location>
</feature>
<feature type="region of interest" description="Disordered" evidence="4">
    <location>
        <begin position="62"/>
        <end position="84"/>
    </location>
</feature>
<feature type="compositionally biased region" description="Basic and acidic residues" evidence="4">
    <location>
        <begin position="328"/>
        <end position="342"/>
    </location>
</feature>
<dbReference type="InterPro" id="IPR001870">
    <property type="entry name" value="B30.2/SPRY"/>
</dbReference>
<evidence type="ECO:0000256" key="2">
    <source>
        <dbReference type="ARBA" id="ARBA00023242"/>
    </source>
</evidence>
<dbReference type="OrthoDB" id="10266026at2759"/>
<feature type="domain" description="B30.2/SPRY" evidence="5">
    <location>
        <begin position="108"/>
        <end position="310"/>
    </location>
</feature>
<dbReference type="PANTHER" id="PTHR10598:SF0">
    <property type="entry name" value="SET1_ASH2 HISTONE METHYLTRANSFERASE COMPLEX SUBUNIT ASH2"/>
    <property type="match status" value="1"/>
</dbReference>
<evidence type="ECO:0000313" key="7">
    <source>
        <dbReference type="Proteomes" id="UP000054097"/>
    </source>
</evidence>
<keyword evidence="2" id="KW-0539">Nucleus</keyword>
<feature type="region of interest" description="Disordered" evidence="4">
    <location>
        <begin position="307"/>
        <end position="345"/>
    </location>
</feature>
<dbReference type="SUPFAM" id="SSF49899">
    <property type="entry name" value="Concanavalin A-like lectins/glucanases"/>
    <property type="match status" value="1"/>
</dbReference>
<dbReference type="InterPro" id="IPR013320">
    <property type="entry name" value="ConA-like_dom_sf"/>
</dbReference>
<feature type="compositionally biased region" description="Polar residues" evidence="4">
    <location>
        <begin position="62"/>
        <end position="71"/>
    </location>
</feature>
<protein>
    <recommendedName>
        <fullName evidence="5">B30.2/SPRY domain-containing protein</fullName>
    </recommendedName>
</protein>
<comment type="subcellular location">
    <subcellularLocation>
        <location evidence="1">Nucleus</location>
    </subcellularLocation>
</comment>
<dbReference type="STRING" id="933852.A0A0C3BDG0"/>
<proteinExistence type="inferred from homology"/>
<dbReference type="AlphaFoldDB" id="A0A0C3BDG0"/>
<dbReference type="Proteomes" id="UP000054097">
    <property type="component" value="Unassembled WGS sequence"/>
</dbReference>
<evidence type="ECO:0000256" key="1">
    <source>
        <dbReference type="ARBA" id="ARBA00004123"/>
    </source>
</evidence>